<feature type="binding site" evidence="2">
    <location>
        <position position="22"/>
    </location>
    <ligand>
        <name>substrate</name>
    </ligand>
</feature>
<feature type="binding site" evidence="2">
    <location>
        <position position="202"/>
    </location>
    <ligand>
        <name>Mg(2+)</name>
        <dbReference type="ChEBI" id="CHEBI:18420"/>
    </ligand>
</feature>
<feature type="binding site" evidence="2">
    <location>
        <begin position="189"/>
        <end position="191"/>
    </location>
    <ligand>
        <name>substrate</name>
    </ligand>
</feature>
<keyword evidence="1 2" id="KW-0808">Transferase</keyword>
<dbReference type="RefSeq" id="WP_024048823.1">
    <property type="nucleotide sequence ID" value="NZ_CABWNB010000001.1"/>
</dbReference>
<organism evidence="3 4">
    <name type="scientific">Negativicoccus succinicivorans</name>
    <dbReference type="NCBI Taxonomy" id="620903"/>
    <lineage>
        <taxon>Bacteria</taxon>
        <taxon>Bacillati</taxon>
        <taxon>Bacillota</taxon>
        <taxon>Negativicutes</taxon>
        <taxon>Veillonellales</taxon>
        <taxon>Veillonellaceae</taxon>
        <taxon>Negativicoccus</taxon>
    </lineage>
</organism>
<feature type="binding site" evidence="2">
    <location>
        <begin position="62"/>
        <end position="64"/>
    </location>
    <ligand>
        <name>substrate</name>
    </ligand>
</feature>
<sequence length="239" mass="27220">MSSKPNSLPAHVAIILDGNGRWAKMRGQLRRMGHKAGAQNVKTIVRAASDQGIKTLTLYAFSTENWRRSTTEVALLMRLFSWYLEHYIDELNEHNVQAHVIGDRERLSADLIAKIERFETATEKNTGLVLNIALNYGGREEILQAARRYADDFAQKKTSTLTEEQFQRYLYPSAVTDVDLLIRTGGDQRISNFLLWQISYAELYFTDTLWPDFSPQDLALAIASFAGRERRFGGLQGEE</sequence>
<gene>
    <name evidence="3" type="ORF">HNR45_000122</name>
</gene>
<dbReference type="CDD" id="cd00475">
    <property type="entry name" value="Cis_IPPS"/>
    <property type="match status" value="1"/>
</dbReference>
<name>A0A841R1Y3_9FIRM</name>
<dbReference type="Pfam" id="PF01255">
    <property type="entry name" value="Prenyltransf"/>
    <property type="match status" value="1"/>
</dbReference>
<dbReference type="GO" id="GO:0016094">
    <property type="term" value="P:polyprenol biosynthetic process"/>
    <property type="evidence" value="ECO:0007669"/>
    <property type="project" value="TreeGrafter"/>
</dbReference>
<feature type="binding site" evidence="2">
    <location>
        <position position="17"/>
    </location>
    <ligand>
        <name>Mg(2+)</name>
        <dbReference type="ChEBI" id="CHEBI:18420"/>
    </ligand>
</feature>
<comment type="subunit">
    <text evidence="2">Homodimer.</text>
</comment>
<evidence type="ECO:0000313" key="4">
    <source>
        <dbReference type="Proteomes" id="UP000591941"/>
    </source>
</evidence>
<dbReference type="GO" id="GO:0000287">
    <property type="term" value="F:magnesium ion binding"/>
    <property type="evidence" value="ECO:0007669"/>
    <property type="project" value="UniProtKB-UniRule"/>
</dbReference>
<comment type="cofactor">
    <cofactor evidence="2">
        <name>Mg(2+)</name>
        <dbReference type="ChEBI" id="CHEBI:18420"/>
    </cofactor>
    <text evidence="2">Binds 2 magnesium ions per subunit.</text>
</comment>
<keyword evidence="4" id="KW-1185">Reference proteome</keyword>
<dbReference type="Gene3D" id="3.40.1180.10">
    <property type="entry name" value="Decaprenyl diphosphate synthase-like"/>
    <property type="match status" value="1"/>
</dbReference>
<dbReference type="EMBL" id="JACHHI010000001">
    <property type="protein sequence ID" value="MBB6477100.1"/>
    <property type="molecule type" value="Genomic_DNA"/>
</dbReference>
<evidence type="ECO:0000313" key="3">
    <source>
        <dbReference type="EMBL" id="MBB6477100.1"/>
    </source>
</evidence>
<dbReference type="NCBIfam" id="NF011405">
    <property type="entry name" value="PRK14830.1"/>
    <property type="match status" value="1"/>
</dbReference>
<feature type="binding site" evidence="2">
    <location>
        <position position="66"/>
    </location>
    <ligand>
        <name>substrate</name>
    </ligand>
</feature>
<feature type="binding site" evidence="2">
    <location>
        <position position="68"/>
    </location>
    <ligand>
        <name>substrate</name>
    </ligand>
</feature>
<dbReference type="GO" id="GO:0045547">
    <property type="term" value="F:ditrans,polycis-polyprenyl diphosphate synthase [(2E,6E)-farnesyl diphosphate specific] activity"/>
    <property type="evidence" value="ECO:0007669"/>
    <property type="project" value="TreeGrafter"/>
</dbReference>
<feature type="binding site" evidence="2">
    <location>
        <begin position="18"/>
        <end position="21"/>
    </location>
    <ligand>
        <name>substrate</name>
    </ligand>
</feature>
<feature type="binding site" evidence="2">
    <location>
        <position position="34"/>
    </location>
    <ligand>
        <name>substrate</name>
    </ligand>
</feature>
<feature type="binding site" evidence="2">
    <location>
        <position position="30"/>
    </location>
    <ligand>
        <name>substrate</name>
    </ligand>
</feature>
<dbReference type="AlphaFoldDB" id="A0A841R1Y3"/>
<dbReference type="EC" id="2.5.1.-" evidence="2"/>
<dbReference type="InterPro" id="IPR001441">
    <property type="entry name" value="UPP_synth-like"/>
</dbReference>
<dbReference type="PANTHER" id="PTHR10291">
    <property type="entry name" value="DEHYDRODOLICHYL DIPHOSPHATE SYNTHASE FAMILY MEMBER"/>
    <property type="match status" value="1"/>
</dbReference>
<dbReference type="PROSITE" id="PS01066">
    <property type="entry name" value="UPP_SYNTHASE"/>
    <property type="match status" value="1"/>
</dbReference>
<dbReference type="FunFam" id="3.40.1180.10:FF:000001">
    <property type="entry name" value="(2E,6E)-farnesyl-diphosphate-specific ditrans,polycis-undecaprenyl-diphosphate synthase"/>
    <property type="match status" value="1"/>
</dbReference>
<dbReference type="PANTHER" id="PTHR10291:SF0">
    <property type="entry name" value="DEHYDRODOLICHYL DIPHOSPHATE SYNTHASE 2"/>
    <property type="match status" value="1"/>
</dbReference>
<feature type="active site" description="Proton acceptor" evidence="2">
    <location>
        <position position="65"/>
    </location>
</feature>
<feature type="active site" evidence="2">
    <location>
        <position position="17"/>
    </location>
</feature>
<reference evidence="3 4" key="1">
    <citation type="submission" date="2020-08" db="EMBL/GenBank/DDBJ databases">
        <title>Genomic Encyclopedia of Type Strains, Phase IV (KMG-IV): sequencing the most valuable type-strain genomes for metagenomic binning, comparative biology and taxonomic classification.</title>
        <authorList>
            <person name="Goeker M."/>
        </authorList>
    </citation>
    <scope>NUCLEOTIDE SEQUENCE [LARGE SCALE GENOMIC DNA]</scope>
    <source>
        <strain evidence="3 4">DSM 21255</strain>
    </source>
</reference>
<comment type="function">
    <text evidence="2">Catalyzes the condensation of isopentenyl diphosphate (IPP) with allylic pyrophosphates generating different type of terpenoids.</text>
</comment>
<dbReference type="Proteomes" id="UP000591941">
    <property type="component" value="Unassembled WGS sequence"/>
</dbReference>
<dbReference type="SUPFAM" id="SSF64005">
    <property type="entry name" value="Undecaprenyl diphosphate synthase"/>
    <property type="match status" value="1"/>
</dbReference>
<evidence type="ECO:0000256" key="1">
    <source>
        <dbReference type="ARBA" id="ARBA00022679"/>
    </source>
</evidence>
<dbReference type="NCBIfam" id="TIGR00055">
    <property type="entry name" value="uppS"/>
    <property type="match status" value="1"/>
</dbReference>
<dbReference type="OrthoDB" id="4191603at2"/>
<dbReference type="InterPro" id="IPR036424">
    <property type="entry name" value="UPP_synth-like_sf"/>
</dbReference>
<dbReference type="InterPro" id="IPR018520">
    <property type="entry name" value="UPP_synth-like_CS"/>
</dbReference>
<feature type="binding site" evidence="2">
    <location>
        <position position="183"/>
    </location>
    <ligand>
        <name>substrate</name>
    </ligand>
</feature>
<keyword evidence="2" id="KW-0479">Metal-binding</keyword>
<dbReference type="HAMAP" id="MF_01139">
    <property type="entry name" value="ISPT"/>
    <property type="match status" value="1"/>
</dbReference>
<evidence type="ECO:0000256" key="2">
    <source>
        <dbReference type="HAMAP-Rule" id="MF_01139"/>
    </source>
</evidence>
<accession>A0A841R1Y3</accession>
<protein>
    <recommendedName>
        <fullName evidence="2">Isoprenyl transferase</fullName>
        <ecNumber evidence="2">2.5.1.-</ecNumber>
    </recommendedName>
</protein>
<comment type="caution">
    <text evidence="3">The sequence shown here is derived from an EMBL/GenBank/DDBJ whole genome shotgun (WGS) entry which is preliminary data.</text>
</comment>
<dbReference type="GeneID" id="93485407"/>
<keyword evidence="2" id="KW-0460">Magnesium</keyword>
<comment type="similarity">
    <text evidence="2">Belongs to the UPP synthase family.</text>
</comment>
<proteinExistence type="inferred from homology"/>